<reference evidence="1" key="1">
    <citation type="submission" date="2017-01" db="EMBL/GenBank/DDBJ databases">
        <authorList>
            <person name="Assis F.L."/>
            <person name="Abrahao J.S."/>
            <person name="Silva L."/>
            <person name="Khalil J.B."/>
            <person name="Rodrigues R."/>
            <person name="Silva L.S."/>
            <person name="Arantes T."/>
            <person name="Boratto P."/>
            <person name="Andrade M."/>
            <person name="Kroon E.G."/>
            <person name="Ribeiro B."/>
            <person name="Bergier I."/>
            <person name="Seligmann H."/>
            <person name="Ghigo E."/>
            <person name="Colson P."/>
            <person name="Levasseur A."/>
            <person name="Raoult D."/>
            <person name="Scola B.L."/>
        </authorList>
    </citation>
    <scope>NUCLEOTIDE SEQUENCE</scope>
    <source>
        <strain evidence="1">Soda lake</strain>
    </source>
</reference>
<reference evidence="1" key="2">
    <citation type="journal article" date="2018" name="Nat. Commun.">
        <title>Tailed giant Tupanvirus possesses the most complete translational apparatus of the known virosphere.</title>
        <authorList>
            <person name="Abrahao J."/>
            <person name="Silva L."/>
            <person name="Silva L.S."/>
            <person name="Khalil J.Y.B."/>
            <person name="Rodrigues R."/>
            <person name="Arantes T."/>
            <person name="Assis F."/>
            <person name="Boratto P."/>
            <person name="Andrade M."/>
            <person name="Kroon E.G."/>
            <person name="Ribeiro B."/>
            <person name="Bergier I."/>
            <person name="Seligmann H."/>
            <person name="Ghigo E."/>
            <person name="Colson P."/>
            <person name="Levasseur A."/>
            <person name="Kroemer G."/>
            <person name="Raoult D."/>
            <person name="La Scola B."/>
        </authorList>
    </citation>
    <scope>NUCLEOTIDE SEQUENCE [LARGE SCALE GENOMIC DNA]</scope>
    <source>
        <strain evidence="1">Soda lake</strain>
    </source>
</reference>
<organism evidence="1">
    <name type="scientific">Tupanvirus soda lake</name>
    <dbReference type="NCBI Taxonomy" id="2126985"/>
    <lineage>
        <taxon>Viruses</taxon>
        <taxon>Varidnaviria</taxon>
        <taxon>Bamfordvirae</taxon>
        <taxon>Nucleocytoviricota</taxon>
        <taxon>Megaviricetes</taxon>
        <taxon>Imitervirales</taxon>
        <taxon>Mimiviridae</taxon>
        <taxon>Megamimivirinae</taxon>
        <taxon>Tupanvirus</taxon>
        <taxon>Tupanvirus salinum</taxon>
    </lineage>
</organism>
<dbReference type="GeneID" id="80518445"/>
<dbReference type="KEGG" id="vg:80518445"/>
<protein>
    <submittedName>
        <fullName evidence="1">Putative orfan</fullName>
    </submittedName>
</protein>
<evidence type="ECO:0000313" key="1">
    <source>
        <dbReference type="EMBL" id="QKU35028.1"/>
    </source>
</evidence>
<proteinExistence type="predicted"/>
<name>A0A6N1NTY3_9VIRU</name>
<dbReference type="EMBL" id="KY523104">
    <property type="protein sequence ID" value="QKU35028.1"/>
    <property type="molecule type" value="Genomic_DNA"/>
</dbReference>
<accession>A0A6N1NTY3</accession>
<dbReference type="RefSeq" id="YP_010781681.1">
    <property type="nucleotide sequence ID" value="NC_075039.1"/>
</dbReference>
<sequence>MDNVVSTITDMVVITVLDILVVSADPDIVAKEVNTIILKKITMDNALLDIIDIKVPLKVEDHMFAMVPNQILSKDQDNKDDLRPVHIEQMKLRLLDLPVIDKVSEDLKDNQPSEPKEPNELNKLCRMIENINCFT</sequence>